<dbReference type="InterPro" id="IPR001633">
    <property type="entry name" value="EAL_dom"/>
</dbReference>
<dbReference type="PROSITE" id="PS50883">
    <property type="entry name" value="EAL"/>
    <property type="match status" value="1"/>
</dbReference>
<feature type="transmembrane region" description="Helical" evidence="1">
    <location>
        <begin position="6"/>
        <end position="23"/>
    </location>
</feature>
<dbReference type="Pfam" id="PF00563">
    <property type="entry name" value="EAL"/>
    <property type="match status" value="1"/>
</dbReference>
<dbReference type="PANTHER" id="PTHR33121:SF70">
    <property type="entry name" value="SIGNALING PROTEIN YKOW"/>
    <property type="match status" value="1"/>
</dbReference>
<dbReference type="eggNOG" id="COG2200">
    <property type="taxonomic scope" value="Bacteria"/>
</dbReference>
<comment type="caution">
    <text evidence="3">The sequence shown here is derived from an EMBL/GenBank/DDBJ whole genome shotgun (WGS) entry which is preliminary data.</text>
</comment>
<dbReference type="PANTHER" id="PTHR33121">
    <property type="entry name" value="CYCLIC DI-GMP PHOSPHODIESTERASE PDEF"/>
    <property type="match status" value="1"/>
</dbReference>
<feature type="domain" description="EAL" evidence="2">
    <location>
        <begin position="381"/>
        <end position="632"/>
    </location>
</feature>
<dbReference type="GO" id="GO:0071111">
    <property type="term" value="F:cyclic-guanylate-specific phosphodiesterase activity"/>
    <property type="evidence" value="ECO:0007669"/>
    <property type="project" value="InterPro"/>
</dbReference>
<keyword evidence="4" id="KW-1185">Reference proteome</keyword>
<dbReference type="OrthoDB" id="366324at2"/>
<dbReference type="CDD" id="cd01948">
    <property type="entry name" value="EAL"/>
    <property type="match status" value="1"/>
</dbReference>
<dbReference type="Proteomes" id="UP000003571">
    <property type="component" value="Unassembled WGS sequence"/>
</dbReference>
<proteinExistence type="predicted"/>
<dbReference type="RefSeq" id="WP_002703402.1">
    <property type="nucleotide sequence ID" value="NZ_AGRW01000041.1"/>
</dbReference>
<evidence type="ECO:0000259" key="2">
    <source>
        <dbReference type="PROSITE" id="PS50883"/>
    </source>
</evidence>
<accession>H7EJB9</accession>
<sequence>MWNYSFVLPNFIALSTFLVFYFTRPRLPIKLNKSFLKILFIEMAVLTIDVASSAALESGKSIPHVFLRIINVLFFALFIMRAAMFFMFTLDIMKIRNGMKAAHQLALLGIAIVCEAIALANMFFDTIFSISETGAYAKCFLYNAIYVCSFFYIFASIAALFANRSRVPDGFFLNSCAFNIVLLIGTLMRIVFPKFLIMDSFCLLSIVIICLSFENSAIYVEPRSGLFNKKALRDILSELSGKRCRLILGFVLNNYGELREIYSGTQMDRGIALIGQFLAKSYPSLISFYLLNGRFAIIGKKEADAGRLMEEIGERFKKPWNAGAEVDISVDITFVQVKPEMRIDCPEKITNGLFAAMNSVRTIGSGNVVVDEESIARIDSSTEIKRAVVHAVESNAVELFLQPLFGTRTGKIEGAEALARIRAADGSLISPTAFIPIAEKNGRITMLGEQMFEKTCAFIRNHDIAAMGISWINVNLSPIQFLRRDLNERFSAILEKYGVEAKLIHLEITEESMIDYALLQKQIQLMRNTGFQFVLDDYGSGYSNVTRLRKCPFVNVKLDMELVRDYYASRDDTIPTFVQMFKKMNFSVTAEGIENEEMARALTEIGCDYLQGFHFSAPIPAEEFAARYTPER</sequence>
<dbReference type="InterPro" id="IPR050706">
    <property type="entry name" value="Cyclic-di-GMP_PDE-like"/>
</dbReference>
<keyword evidence="1" id="KW-0472">Membrane</keyword>
<organism evidence="3 4">
    <name type="scientific">Treponema saccharophilum DSM 2985</name>
    <dbReference type="NCBI Taxonomy" id="907348"/>
    <lineage>
        <taxon>Bacteria</taxon>
        <taxon>Pseudomonadati</taxon>
        <taxon>Spirochaetota</taxon>
        <taxon>Spirochaetia</taxon>
        <taxon>Spirochaetales</taxon>
        <taxon>Treponemataceae</taxon>
        <taxon>Treponema</taxon>
    </lineage>
</organism>
<evidence type="ECO:0000256" key="1">
    <source>
        <dbReference type="SAM" id="Phobius"/>
    </source>
</evidence>
<dbReference type="Gene3D" id="3.20.20.450">
    <property type="entry name" value="EAL domain"/>
    <property type="match status" value="1"/>
</dbReference>
<dbReference type="STRING" id="907348.TresaDRAFT_1544"/>
<reference evidence="3 4" key="1">
    <citation type="submission" date="2011-09" db="EMBL/GenBank/DDBJ databases">
        <title>The draft genome of Treponema saccharophilum DSM 2985.</title>
        <authorList>
            <consortium name="US DOE Joint Genome Institute (JGI-PGF)"/>
            <person name="Lucas S."/>
            <person name="Copeland A."/>
            <person name="Lapidus A."/>
            <person name="Glavina del Rio T."/>
            <person name="Dalin E."/>
            <person name="Tice H."/>
            <person name="Bruce D."/>
            <person name="Goodwin L."/>
            <person name="Pitluck S."/>
            <person name="Peters L."/>
            <person name="Kyrpides N."/>
            <person name="Mavromatis K."/>
            <person name="Ivanova N."/>
            <person name="Markowitz V."/>
            <person name="Cheng J.-F."/>
            <person name="Hugenholtz P."/>
            <person name="Woyke T."/>
            <person name="Wu D."/>
            <person name="Gronow S."/>
            <person name="Wellnitz S."/>
            <person name="Brambilla E."/>
            <person name="Klenk H.-P."/>
            <person name="Eisen J.A."/>
        </authorList>
    </citation>
    <scope>NUCLEOTIDE SEQUENCE [LARGE SCALE GENOMIC DNA]</scope>
    <source>
        <strain evidence="3 4">DSM 2985</strain>
    </source>
</reference>
<evidence type="ECO:0000313" key="3">
    <source>
        <dbReference type="EMBL" id="EIC02280.1"/>
    </source>
</evidence>
<dbReference type="PATRIC" id="fig|907348.3.peg.1003"/>
<feature type="transmembrane region" description="Helical" evidence="1">
    <location>
        <begin position="68"/>
        <end position="93"/>
    </location>
</feature>
<dbReference type="SMART" id="SM00052">
    <property type="entry name" value="EAL"/>
    <property type="match status" value="1"/>
</dbReference>
<dbReference type="AlphaFoldDB" id="H7EJB9"/>
<keyword evidence="1" id="KW-1133">Transmembrane helix</keyword>
<feature type="transmembrane region" description="Helical" evidence="1">
    <location>
        <begin position="171"/>
        <end position="192"/>
    </location>
</feature>
<gene>
    <name evidence="3" type="ORF">TresaDRAFT_1544</name>
</gene>
<feature type="transmembrane region" description="Helical" evidence="1">
    <location>
        <begin position="105"/>
        <end position="124"/>
    </location>
</feature>
<dbReference type="InterPro" id="IPR035919">
    <property type="entry name" value="EAL_sf"/>
</dbReference>
<feature type="transmembrane region" description="Helical" evidence="1">
    <location>
        <begin position="35"/>
        <end position="56"/>
    </location>
</feature>
<keyword evidence="1" id="KW-0812">Transmembrane</keyword>
<protein>
    <submittedName>
        <fullName evidence="3">Diguanylate phosphodiesterase</fullName>
    </submittedName>
</protein>
<feature type="transmembrane region" description="Helical" evidence="1">
    <location>
        <begin position="144"/>
        <end position="162"/>
    </location>
</feature>
<dbReference type="EMBL" id="AGRW01000041">
    <property type="protein sequence ID" value="EIC02280.1"/>
    <property type="molecule type" value="Genomic_DNA"/>
</dbReference>
<name>H7EJB9_9SPIR</name>
<evidence type="ECO:0000313" key="4">
    <source>
        <dbReference type="Proteomes" id="UP000003571"/>
    </source>
</evidence>
<dbReference type="SUPFAM" id="SSF141868">
    <property type="entry name" value="EAL domain-like"/>
    <property type="match status" value="1"/>
</dbReference>